<feature type="transmembrane region" description="Helical" evidence="1">
    <location>
        <begin position="23"/>
        <end position="47"/>
    </location>
</feature>
<comment type="caution">
    <text evidence="2">The sequence shown here is derived from an EMBL/GenBank/DDBJ whole genome shotgun (WGS) entry which is preliminary data.</text>
</comment>
<evidence type="ECO:0000256" key="1">
    <source>
        <dbReference type="SAM" id="Phobius"/>
    </source>
</evidence>
<organism evidence="2 3">
    <name type="scientific">Cloeon dipterum</name>
    <dbReference type="NCBI Taxonomy" id="197152"/>
    <lineage>
        <taxon>Eukaryota</taxon>
        <taxon>Metazoa</taxon>
        <taxon>Ecdysozoa</taxon>
        <taxon>Arthropoda</taxon>
        <taxon>Hexapoda</taxon>
        <taxon>Insecta</taxon>
        <taxon>Pterygota</taxon>
        <taxon>Palaeoptera</taxon>
        <taxon>Ephemeroptera</taxon>
        <taxon>Pisciforma</taxon>
        <taxon>Baetidae</taxon>
        <taxon>Cloeon</taxon>
    </lineage>
</organism>
<keyword evidence="1" id="KW-0812">Transmembrane</keyword>
<evidence type="ECO:0000313" key="2">
    <source>
        <dbReference type="EMBL" id="CAB3384455.1"/>
    </source>
</evidence>
<gene>
    <name evidence="2" type="ORF">CLODIP_2_CD10582</name>
</gene>
<evidence type="ECO:0000313" key="3">
    <source>
        <dbReference type="Proteomes" id="UP000494165"/>
    </source>
</evidence>
<protein>
    <submittedName>
        <fullName evidence="2">Uncharacterized protein</fullName>
    </submittedName>
</protein>
<proteinExistence type="predicted"/>
<accession>A0A8S1DVI0</accession>
<keyword evidence="3" id="KW-1185">Reference proteome</keyword>
<reference evidence="2 3" key="1">
    <citation type="submission" date="2020-04" db="EMBL/GenBank/DDBJ databases">
        <authorList>
            <person name="Alioto T."/>
            <person name="Alioto T."/>
            <person name="Gomez Garrido J."/>
        </authorList>
    </citation>
    <scope>NUCLEOTIDE SEQUENCE [LARGE SCALE GENOMIC DNA]</scope>
</reference>
<sequence>MTLAKYNTNKAVHASFHTSDKIFIMQIYVFFVVCGFVAHLTGADIAYEKYNDRDPKNDPFADTDWQPLPDSETELKMLVKDMQQLVRVTFDRYNNQKGDIHDDFMQMLASYATCKPQEGHPAPMIPNKTLYENNPLMQQYEIPRRLFRMAMEGWNLVWTSRLSRRRCWLRCPNALKVLCAH</sequence>
<dbReference type="EMBL" id="CADEPI010000352">
    <property type="protein sequence ID" value="CAB3384455.1"/>
    <property type="molecule type" value="Genomic_DNA"/>
</dbReference>
<dbReference type="AlphaFoldDB" id="A0A8S1DVI0"/>
<dbReference type="Proteomes" id="UP000494165">
    <property type="component" value="Unassembled WGS sequence"/>
</dbReference>
<keyword evidence="1" id="KW-1133">Transmembrane helix</keyword>
<keyword evidence="1" id="KW-0472">Membrane</keyword>
<name>A0A8S1DVI0_9INSE</name>